<feature type="compositionally biased region" description="Low complexity" evidence="1">
    <location>
        <begin position="44"/>
        <end position="58"/>
    </location>
</feature>
<comment type="caution">
    <text evidence="2">The sequence shown here is derived from an EMBL/GenBank/DDBJ whole genome shotgun (WGS) entry which is preliminary data.</text>
</comment>
<organism evidence="2 3">
    <name type="scientific">Deinococcus multiflagellatus</name>
    <dbReference type="NCBI Taxonomy" id="1656887"/>
    <lineage>
        <taxon>Bacteria</taxon>
        <taxon>Thermotogati</taxon>
        <taxon>Deinococcota</taxon>
        <taxon>Deinococci</taxon>
        <taxon>Deinococcales</taxon>
        <taxon>Deinococcaceae</taxon>
        <taxon>Deinococcus</taxon>
    </lineage>
</organism>
<proteinExistence type="predicted"/>
<name>A0ABW1ZKQ2_9DEIO</name>
<reference evidence="3" key="1">
    <citation type="journal article" date="2019" name="Int. J. Syst. Evol. Microbiol.">
        <title>The Global Catalogue of Microorganisms (GCM) 10K type strain sequencing project: providing services to taxonomists for standard genome sequencing and annotation.</title>
        <authorList>
            <consortium name="The Broad Institute Genomics Platform"/>
            <consortium name="The Broad Institute Genome Sequencing Center for Infectious Disease"/>
            <person name="Wu L."/>
            <person name="Ma J."/>
        </authorList>
    </citation>
    <scope>NUCLEOTIDE SEQUENCE [LARGE SCALE GENOMIC DNA]</scope>
    <source>
        <strain evidence="3">CCUG 63830</strain>
    </source>
</reference>
<accession>A0ABW1ZKQ2</accession>
<sequence length="58" mass="6558">MHADDTAKRSEVTEVTETRDPMTGTETHHERHEVRQEEQPAPQPAVTQTTTTTTVVEE</sequence>
<evidence type="ECO:0000313" key="3">
    <source>
        <dbReference type="Proteomes" id="UP001596317"/>
    </source>
</evidence>
<dbReference type="EMBL" id="JBHSWB010000001">
    <property type="protein sequence ID" value="MFC6661049.1"/>
    <property type="molecule type" value="Genomic_DNA"/>
</dbReference>
<protein>
    <submittedName>
        <fullName evidence="2">Uncharacterized protein</fullName>
    </submittedName>
</protein>
<dbReference type="Proteomes" id="UP001596317">
    <property type="component" value="Unassembled WGS sequence"/>
</dbReference>
<evidence type="ECO:0000256" key="1">
    <source>
        <dbReference type="SAM" id="MobiDB-lite"/>
    </source>
</evidence>
<keyword evidence="3" id="KW-1185">Reference proteome</keyword>
<feature type="compositionally biased region" description="Basic and acidic residues" evidence="1">
    <location>
        <begin position="1"/>
        <end position="38"/>
    </location>
</feature>
<feature type="region of interest" description="Disordered" evidence="1">
    <location>
        <begin position="1"/>
        <end position="58"/>
    </location>
</feature>
<dbReference type="RefSeq" id="WP_224604612.1">
    <property type="nucleotide sequence ID" value="NZ_JAIQXV010000002.1"/>
</dbReference>
<gene>
    <name evidence="2" type="ORF">ACFP90_12380</name>
</gene>
<evidence type="ECO:0000313" key="2">
    <source>
        <dbReference type="EMBL" id="MFC6661049.1"/>
    </source>
</evidence>